<feature type="transmembrane region" description="Helical" evidence="7">
    <location>
        <begin position="114"/>
        <end position="135"/>
    </location>
</feature>
<organism evidence="9 10">
    <name type="scientific">Heterostelium pallidum (strain ATCC 26659 / Pp 5 / PN500)</name>
    <name type="common">Cellular slime mold</name>
    <name type="synonym">Polysphondylium pallidum</name>
    <dbReference type="NCBI Taxonomy" id="670386"/>
    <lineage>
        <taxon>Eukaryota</taxon>
        <taxon>Amoebozoa</taxon>
        <taxon>Evosea</taxon>
        <taxon>Eumycetozoa</taxon>
        <taxon>Dictyostelia</taxon>
        <taxon>Acytosteliales</taxon>
        <taxon>Acytosteliaceae</taxon>
        <taxon>Heterostelium</taxon>
    </lineage>
</organism>
<evidence type="ECO:0000256" key="8">
    <source>
        <dbReference type="SAM" id="SignalP"/>
    </source>
</evidence>
<dbReference type="PROSITE" id="PS00221">
    <property type="entry name" value="MIP"/>
    <property type="match status" value="1"/>
</dbReference>
<dbReference type="PANTHER" id="PTHR19139:SF290">
    <property type="entry name" value="AQUAPORIN"/>
    <property type="match status" value="1"/>
</dbReference>
<feature type="transmembrane region" description="Helical" evidence="7">
    <location>
        <begin position="156"/>
        <end position="180"/>
    </location>
</feature>
<keyword evidence="3 6" id="KW-0812">Transmembrane</keyword>
<dbReference type="Gene3D" id="1.20.1080.10">
    <property type="entry name" value="Glycerol uptake facilitator protein"/>
    <property type="match status" value="1"/>
</dbReference>
<evidence type="ECO:0000256" key="6">
    <source>
        <dbReference type="RuleBase" id="RU000477"/>
    </source>
</evidence>
<keyword evidence="8" id="KW-0732">Signal</keyword>
<protein>
    <submittedName>
        <fullName evidence="9">Transmembrane protein</fullName>
    </submittedName>
</protein>
<feature type="chain" id="PRO_5012067745" evidence="8">
    <location>
        <begin position="16"/>
        <end position="223"/>
    </location>
</feature>
<dbReference type="STRING" id="670386.D3B9F7"/>
<keyword evidence="10" id="KW-1185">Reference proteome</keyword>
<comment type="subcellular location">
    <subcellularLocation>
        <location evidence="1">Membrane</location>
        <topology evidence="1">Multi-pass membrane protein</topology>
    </subcellularLocation>
</comment>
<evidence type="ECO:0000256" key="2">
    <source>
        <dbReference type="ARBA" id="ARBA00022448"/>
    </source>
</evidence>
<name>D3B9F7_HETP5</name>
<evidence type="ECO:0000256" key="1">
    <source>
        <dbReference type="ARBA" id="ARBA00004141"/>
    </source>
</evidence>
<reference evidence="9 10" key="1">
    <citation type="journal article" date="2011" name="Genome Res.">
        <title>Phylogeny-wide analysis of social amoeba genomes highlights ancient origins for complex intercellular communication.</title>
        <authorList>
            <person name="Heidel A.J."/>
            <person name="Lawal H.M."/>
            <person name="Felder M."/>
            <person name="Schilde C."/>
            <person name="Helps N.R."/>
            <person name="Tunggal B."/>
            <person name="Rivero F."/>
            <person name="John U."/>
            <person name="Schleicher M."/>
            <person name="Eichinger L."/>
            <person name="Platzer M."/>
            <person name="Noegel A.A."/>
            <person name="Schaap P."/>
            <person name="Gloeckner G."/>
        </authorList>
    </citation>
    <scope>NUCLEOTIDE SEQUENCE [LARGE SCALE GENOMIC DNA]</scope>
    <source>
        <strain evidence="10">ATCC 26659 / Pp 5 / PN500</strain>
    </source>
</reference>
<dbReference type="EMBL" id="ADBJ01000022">
    <property type="protein sequence ID" value="EFA81869.1"/>
    <property type="molecule type" value="Genomic_DNA"/>
</dbReference>
<feature type="transmembrane region" description="Helical" evidence="7">
    <location>
        <begin position="38"/>
        <end position="58"/>
    </location>
</feature>
<comment type="caution">
    <text evidence="9">The sequence shown here is derived from an EMBL/GenBank/DDBJ whole genome shotgun (WGS) entry which is preliminary data.</text>
</comment>
<dbReference type="InterPro" id="IPR023271">
    <property type="entry name" value="Aquaporin-like"/>
</dbReference>
<dbReference type="SUPFAM" id="SSF81338">
    <property type="entry name" value="Aquaporin-like"/>
    <property type="match status" value="1"/>
</dbReference>
<evidence type="ECO:0000313" key="9">
    <source>
        <dbReference type="EMBL" id="EFA81869.1"/>
    </source>
</evidence>
<evidence type="ECO:0000256" key="7">
    <source>
        <dbReference type="SAM" id="Phobius"/>
    </source>
</evidence>
<dbReference type="PANTHER" id="PTHR19139">
    <property type="entry name" value="AQUAPORIN TRANSPORTER"/>
    <property type="match status" value="1"/>
</dbReference>
<feature type="signal peptide" evidence="8">
    <location>
        <begin position="1"/>
        <end position="15"/>
    </location>
</feature>
<dbReference type="GeneID" id="31360587"/>
<accession>D3B9F7</accession>
<dbReference type="AlphaFoldDB" id="D3B9F7"/>
<dbReference type="PRINTS" id="PR00783">
    <property type="entry name" value="MINTRINSICP"/>
</dbReference>
<keyword evidence="5 7" id="KW-0472">Membrane</keyword>
<dbReference type="Pfam" id="PF00230">
    <property type="entry name" value="MIP"/>
    <property type="match status" value="1"/>
</dbReference>
<dbReference type="InterPro" id="IPR034294">
    <property type="entry name" value="Aquaporin_transptr"/>
</dbReference>
<feature type="transmembrane region" description="Helical" evidence="7">
    <location>
        <begin position="79"/>
        <end position="102"/>
    </location>
</feature>
<evidence type="ECO:0000256" key="4">
    <source>
        <dbReference type="ARBA" id="ARBA00022989"/>
    </source>
</evidence>
<gene>
    <name evidence="9" type="ORF">PPL_05101</name>
</gene>
<dbReference type="GO" id="GO:0005886">
    <property type="term" value="C:plasma membrane"/>
    <property type="evidence" value="ECO:0007669"/>
    <property type="project" value="TreeGrafter"/>
</dbReference>
<sequence>MIALLILTCAPASGAHLNPTITLTTLLCGYTPLSKSLVYFIAQFAGGIVGAGLLRGIVPPIIENRTHLAACDFAYDITIGRALCAEFILSFVNIFVTFFTALDPRQYPVIGPVVSAFLISGTVGLTQILAGGYAYTYSGPGYNMSRCLGPAVISGYWHRLWVFFVAQILASIFVAVILLFNPPFKTISNKGESEELDDVWESGPYGTKIHIHKKNHIDQTEYV</sequence>
<dbReference type="InParanoid" id="D3B9F7"/>
<keyword evidence="2 6" id="KW-0813">Transport</keyword>
<keyword evidence="4 7" id="KW-1133">Transmembrane helix</keyword>
<dbReference type="Proteomes" id="UP000001396">
    <property type="component" value="Unassembled WGS sequence"/>
</dbReference>
<dbReference type="InterPro" id="IPR022357">
    <property type="entry name" value="MIP_CS"/>
</dbReference>
<evidence type="ECO:0000313" key="10">
    <source>
        <dbReference type="Proteomes" id="UP000001396"/>
    </source>
</evidence>
<dbReference type="RefSeq" id="XP_020433986.1">
    <property type="nucleotide sequence ID" value="XM_020575997.1"/>
</dbReference>
<evidence type="ECO:0000256" key="5">
    <source>
        <dbReference type="ARBA" id="ARBA00023136"/>
    </source>
</evidence>
<dbReference type="InterPro" id="IPR000425">
    <property type="entry name" value="MIP"/>
</dbReference>
<proteinExistence type="inferred from homology"/>
<dbReference type="GO" id="GO:0015250">
    <property type="term" value="F:water channel activity"/>
    <property type="evidence" value="ECO:0007669"/>
    <property type="project" value="TreeGrafter"/>
</dbReference>
<comment type="similarity">
    <text evidence="6">Belongs to the MIP/aquaporin (TC 1.A.8) family.</text>
</comment>
<evidence type="ECO:0000256" key="3">
    <source>
        <dbReference type="ARBA" id="ARBA00022692"/>
    </source>
</evidence>